<proteinExistence type="predicted"/>
<reference evidence="1 2" key="1">
    <citation type="journal article" date="2023" name="Plants (Basel)">
        <title>Bridging the Gap: Combining Genomics and Transcriptomics Approaches to Understand Stylosanthes scabra, an Orphan Legume from the Brazilian Caatinga.</title>
        <authorList>
            <person name="Ferreira-Neto J.R.C."/>
            <person name="da Silva M.D."/>
            <person name="Binneck E."/>
            <person name="de Melo N.F."/>
            <person name="da Silva R.H."/>
            <person name="de Melo A.L.T.M."/>
            <person name="Pandolfi V."/>
            <person name="Bustamante F.O."/>
            <person name="Brasileiro-Vidal A.C."/>
            <person name="Benko-Iseppon A.M."/>
        </authorList>
    </citation>
    <scope>NUCLEOTIDE SEQUENCE [LARGE SCALE GENOMIC DNA]</scope>
    <source>
        <tissue evidence="1">Leaves</tissue>
    </source>
</reference>
<gene>
    <name evidence="1" type="ORF">PIB30_035527</name>
</gene>
<accession>A0ABU6QCV0</accession>
<sequence length="90" mass="9728">MAQEEGDESAGTVDPNVVWRQTLSERYKNRVYGASGFFASSLCRSCYGGSSASTTSTHTGPVASEVVNLREQVQNLTQSLETQGRCCSRT</sequence>
<organism evidence="1 2">
    <name type="scientific">Stylosanthes scabra</name>
    <dbReference type="NCBI Taxonomy" id="79078"/>
    <lineage>
        <taxon>Eukaryota</taxon>
        <taxon>Viridiplantae</taxon>
        <taxon>Streptophyta</taxon>
        <taxon>Embryophyta</taxon>
        <taxon>Tracheophyta</taxon>
        <taxon>Spermatophyta</taxon>
        <taxon>Magnoliopsida</taxon>
        <taxon>eudicotyledons</taxon>
        <taxon>Gunneridae</taxon>
        <taxon>Pentapetalae</taxon>
        <taxon>rosids</taxon>
        <taxon>fabids</taxon>
        <taxon>Fabales</taxon>
        <taxon>Fabaceae</taxon>
        <taxon>Papilionoideae</taxon>
        <taxon>50 kb inversion clade</taxon>
        <taxon>dalbergioids sensu lato</taxon>
        <taxon>Dalbergieae</taxon>
        <taxon>Pterocarpus clade</taxon>
        <taxon>Stylosanthes</taxon>
    </lineage>
</organism>
<evidence type="ECO:0000313" key="2">
    <source>
        <dbReference type="Proteomes" id="UP001341840"/>
    </source>
</evidence>
<keyword evidence="2" id="KW-1185">Reference proteome</keyword>
<name>A0ABU6QCV0_9FABA</name>
<dbReference type="EMBL" id="JASCZI010000170">
    <property type="protein sequence ID" value="MED6109638.1"/>
    <property type="molecule type" value="Genomic_DNA"/>
</dbReference>
<protein>
    <submittedName>
        <fullName evidence="1">Uncharacterized protein</fullName>
    </submittedName>
</protein>
<comment type="caution">
    <text evidence="1">The sequence shown here is derived from an EMBL/GenBank/DDBJ whole genome shotgun (WGS) entry which is preliminary data.</text>
</comment>
<dbReference type="Proteomes" id="UP001341840">
    <property type="component" value="Unassembled WGS sequence"/>
</dbReference>
<evidence type="ECO:0000313" key="1">
    <source>
        <dbReference type="EMBL" id="MED6109638.1"/>
    </source>
</evidence>